<evidence type="ECO:0000313" key="3">
    <source>
        <dbReference type="Proteomes" id="UP001529256"/>
    </source>
</evidence>
<name>A0ABT7V1X2_9ACTN</name>
<dbReference type="Pfam" id="PF01402">
    <property type="entry name" value="RHH_1"/>
    <property type="match status" value="1"/>
</dbReference>
<dbReference type="RefSeq" id="WP_289510710.1">
    <property type="nucleotide sequence ID" value="NZ_JAUDEA010000002.1"/>
</dbReference>
<sequence length="92" mass="10179">MEYVTQDGVKLSDADIDELAERFEQGEMPGRWGRILVGRPRISSEPLKLVGVRVPVSAVDAFDAKAARLGQTRSQRLRALIEKDLEEDAPSA</sequence>
<keyword evidence="3" id="KW-1185">Reference proteome</keyword>
<dbReference type="InterPro" id="IPR002145">
    <property type="entry name" value="CopG"/>
</dbReference>
<accession>A0ABT7V1X2</accession>
<proteinExistence type="predicted"/>
<organism evidence="2 3">
    <name type="scientific">Thermophilibacter provencensis</name>
    <dbReference type="NCBI Taxonomy" id="1852386"/>
    <lineage>
        <taxon>Bacteria</taxon>
        <taxon>Bacillati</taxon>
        <taxon>Actinomycetota</taxon>
        <taxon>Coriobacteriia</taxon>
        <taxon>Coriobacteriales</taxon>
        <taxon>Atopobiaceae</taxon>
        <taxon>Thermophilibacter</taxon>
    </lineage>
</organism>
<dbReference type="Proteomes" id="UP001529256">
    <property type="component" value="Unassembled WGS sequence"/>
</dbReference>
<feature type="domain" description="Ribbon-helix-helix protein CopG" evidence="1">
    <location>
        <begin position="48"/>
        <end position="87"/>
    </location>
</feature>
<reference evidence="2" key="2">
    <citation type="submission" date="2023-06" db="EMBL/GenBank/DDBJ databases">
        <authorList>
            <person name="Zeman M."/>
            <person name="Kubasova T."/>
            <person name="Jahodarova E."/>
            <person name="Nykrynova M."/>
            <person name="Rychlik I."/>
        </authorList>
    </citation>
    <scope>NUCLEOTIDE SEQUENCE</scope>
    <source>
        <strain evidence="2">153_Feed</strain>
    </source>
</reference>
<dbReference type="EMBL" id="JAUDEA010000002">
    <property type="protein sequence ID" value="MDM8270615.1"/>
    <property type="molecule type" value="Genomic_DNA"/>
</dbReference>
<protein>
    <submittedName>
        <fullName evidence="2">Ribbon-helix-helix protein, CopG family</fullName>
    </submittedName>
</protein>
<comment type="caution">
    <text evidence="2">The sequence shown here is derived from an EMBL/GenBank/DDBJ whole genome shotgun (WGS) entry which is preliminary data.</text>
</comment>
<evidence type="ECO:0000313" key="2">
    <source>
        <dbReference type="EMBL" id="MDM8270615.1"/>
    </source>
</evidence>
<reference evidence="2" key="1">
    <citation type="submission" date="2023-06" db="EMBL/GenBank/DDBJ databases">
        <title>Identification and characterization of horizontal gene transfer across gut microbiota members of farm animals based on homology search.</title>
        <authorList>
            <person name="Schwarzerova J."/>
            <person name="Nykrynova M."/>
            <person name="Jureckova K."/>
            <person name="Cejkova D."/>
            <person name="Rychlik I."/>
        </authorList>
    </citation>
    <scope>NUCLEOTIDE SEQUENCE</scope>
    <source>
        <strain evidence="2">153_Feed</strain>
    </source>
</reference>
<evidence type="ECO:0000259" key="1">
    <source>
        <dbReference type="Pfam" id="PF01402"/>
    </source>
</evidence>
<gene>
    <name evidence="2" type="ORF">QUW25_02785</name>
</gene>